<dbReference type="CDD" id="cd00009">
    <property type="entry name" value="AAA"/>
    <property type="match status" value="1"/>
</dbReference>
<dbReference type="InterPro" id="IPR027417">
    <property type="entry name" value="P-loop_NTPase"/>
</dbReference>
<dbReference type="EMBL" id="JAATLK010000001">
    <property type="protein sequence ID" value="NIZ46590.1"/>
    <property type="molecule type" value="Genomic_DNA"/>
</dbReference>
<dbReference type="Proteomes" id="UP000752013">
    <property type="component" value="Unassembled WGS sequence"/>
</dbReference>
<proteinExistence type="predicted"/>
<dbReference type="PANTHER" id="PTHR42759:SF5">
    <property type="entry name" value="METHANOL DEHYDROGENASE REGULATOR"/>
    <property type="match status" value="1"/>
</dbReference>
<dbReference type="SMART" id="SM00382">
    <property type="entry name" value="AAA"/>
    <property type="match status" value="1"/>
</dbReference>
<name>A0A968KSI4_9SPIO</name>
<dbReference type="GO" id="GO:0016887">
    <property type="term" value="F:ATP hydrolysis activity"/>
    <property type="evidence" value="ECO:0007669"/>
    <property type="project" value="InterPro"/>
</dbReference>
<organism evidence="2 3">
    <name type="scientific">Entomospira nematocerorum</name>
    <dbReference type="NCBI Taxonomy" id="2719987"/>
    <lineage>
        <taxon>Bacteria</taxon>
        <taxon>Pseudomonadati</taxon>
        <taxon>Spirochaetota</taxon>
        <taxon>Spirochaetia</taxon>
        <taxon>Spirochaetales</taxon>
        <taxon>Spirochaetaceae</taxon>
        <taxon>Entomospira</taxon>
    </lineage>
</organism>
<keyword evidence="3" id="KW-1185">Reference proteome</keyword>
<dbReference type="PIRSF" id="PIRSF002849">
    <property type="entry name" value="AAA_ATPase_chaperone_MoxR_prd"/>
    <property type="match status" value="1"/>
</dbReference>
<sequence>MMQLDEELFKGAIDDINILKAQFNNIILGKEDFIEYILTGFLSGGHILIEDVPGLGKTTAAKALSKLIDGATTSRIQCTPDLLPYDITGVEFYDAKENIFRFEPGPVFSDIVLADELNRANPRTQSALLEAMAESQVTISNKTYPLSPLFFVIATQNPIDSEASYKLPLAELDRFLFKLTMGYPTLIHETALLNIKNNKTYLNNITPTLTLERISEIRDLAHYVYCSDTLINLVASIAQATRNDSRILLGASPRASMQIVHAAKALALLRHRTFVTDEDIKEIITIALPHRLRSSDESTPLEPILIEIYQRAWTNSLGNYES</sequence>
<dbReference type="Gene3D" id="3.40.50.300">
    <property type="entry name" value="P-loop containing nucleotide triphosphate hydrolases"/>
    <property type="match status" value="1"/>
</dbReference>
<reference evidence="2" key="1">
    <citation type="submission" date="2020-03" db="EMBL/GenBank/DDBJ databases">
        <title>Spirochaetal bacteria isolated from arthropods constitute a novel genus Entomospira genus novum within the order Spirochaetales.</title>
        <authorList>
            <person name="Grana-Miraglia L."/>
            <person name="Sikutova S."/>
            <person name="Fingerle V."/>
            <person name="Sing A."/>
            <person name="Castillo-Ramirez S."/>
            <person name="Margos G."/>
            <person name="Rudolf I."/>
        </authorList>
    </citation>
    <scope>NUCLEOTIDE SEQUENCE</scope>
    <source>
        <strain evidence="2">BR208</strain>
    </source>
</reference>
<dbReference type="Gene3D" id="1.10.8.80">
    <property type="entry name" value="Magnesium chelatase subunit I, C-Terminal domain"/>
    <property type="match status" value="1"/>
</dbReference>
<dbReference type="RefSeq" id="WP_167703044.1">
    <property type="nucleotide sequence ID" value="NZ_CP118168.1"/>
</dbReference>
<accession>A0A968KSI4</accession>
<dbReference type="GO" id="GO:0005524">
    <property type="term" value="F:ATP binding"/>
    <property type="evidence" value="ECO:0007669"/>
    <property type="project" value="InterPro"/>
</dbReference>
<dbReference type="AlphaFoldDB" id="A0A968KSI4"/>
<gene>
    <name evidence="2" type="ORF">HCT46_01435</name>
</gene>
<dbReference type="InterPro" id="IPR041628">
    <property type="entry name" value="ChlI/MoxR_AAA_lid"/>
</dbReference>
<dbReference type="Pfam" id="PF17863">
    <property type="entry name" value="AAA_lid_2"/>
    <property type="match status" value="1"/>
</dbReference>
<evidence type="ECO:0000259" key="1">
    <source>
        <dbReference type="SMART" id="SM00382"/>
    </source>
</evidence>
<dbReference type="InterPro" id="IPR050764">
    <property type="entry name" value="CbbQ/NirQ/NorQ/GpvN"/>
</dbReference>
<dbReference type="Pfam" id="PF07726">
    <property type="entry name" value="AAA_3"/>
    <property type="match status" value="1"/>
</dbReference>
<comment type="caution">
    <text evidence="2">The sequence shown here is derived from an EMBL/GenBank/DDBJ whole genome shotgun (WGS) entry which is preliminary data.</text>
</comment>
<protein>
    <submittedName>
        <fullName evidence="2">AAA domain-containing protein</fullName>
    </submittedName>
</protein>
<dbReference type="PANTHER" id="PTHR42759">
    <property type="entry name" value="MOXR FAMILY PROTEIN"/>
    <property type="match status" value="1"/>
</dbReference>
<feature type="domain" description="AAA+ ATPase" evidence="1">
    <location>
        <begin position="43"/>
        <end position="185"/>
    </location>
</feature>
<dbReference type="InterPro" id="IPR011703">
    <property type="entry name" value="ATPase_AAA-3"/>
</dbReference>
<dbReference type="SUPFAM" id="SSF52540">
    <property type="entry name" value="P-loop containing nucleoside triphosphate hydrolases"/>
    <property type="match status" value="1"/>
</dbReference>
<evidence type="ECO:0000313" key="3">
    <source>
        <dbReference type="Proteomes" id="UP000752013"/>
    </source>
</evidence>
<evidence type="ECO:0000313" key="2">
    <source>
        <dbReference type="EMBL" id="NIZ46590.1"/>
    </source>
</evidence>
<dbReference type="InterPro" id="IPR003593">
    <property type="entry name" value="AAA+_ATPase"/>
</dbReference>